<reference evidence="1" key="2">
    <citation type="submission" date="2025-09" db="UniProtKB">
        <authorList>
            <consortium name="Ensembl"/>
        </authorList>
    </citation>
    <scope>IDENTIFICATION</scope>
</reference>
<sequence>MAFVPLSISNIETRAMAVPMDASSFTVLNRDVTVISGALSFTSKTSISNLALEVMGEEAPSLA</sequence>
<accession>A0A3Q2P1F9</accession>
<dbReference type="AlphaFoldDB" id="A0A3Q2P1F9"/>
<organism evidence="1 2">
    <name type="scientific">Fundulus heteroclitus</name>
    <name type="common">Killifish</name>
    <name type="synonym">Mummichog</name>
    <dbReference type="NCBI Taxonomy" id="8078"/>
    <lineage>
        <taxon>Eukaryota</taxon>
        <taxon>Metazoa</taxon>
        <taxon>Chordata</taxon>
        <taxon>Craniata</taxon>
        <taxon>Vertebrata</taxon>
        <taxon>Euteleostomi</taxon>
        <taxon>Actinopterygii</taxon>
        <taxon>Neopterygii</taxon>
        <taxon>Teleostei</taxon>
        <taxon>Neoteleostei</taxon>
        <taxon>Acanthomorphata</taxon>
        <taxon>Ovalentaria</taxon>
        <taxon>Atherinomorphae</taxon>
        <taxon>Cyprinodontiformes</taxon>
        <taxon>Fundulidae</taxon>
        <taxon>Fundulus</taxon>
    </lineage>
</organism>
<proteinExistence type="predicted"/>
<dbReference type="Ensembl" id="ENSFHET00000006557.1">
    <property type="protein sequence ID" value="ENSFHEP00000005804.1"/>
    <property type="gene ID" value="ENSFHEG00000000183.1"/>
</dbReference>
<evidence type="ECO:0000313" key="1">
    <source>
        <dbReference type="Ensembl" id="ENSFHEP00000005804.1"/>
    </source>
</evidence>
<keyword evidence="2" id="KW-1185">Reference proteome</keyword>
<dbReference type="Proteomes" id="UP000265000">
    <property type="component" value="Unplaced"/>
</dbReference>
<evidence type="ECO:0000313" key="2">
    <source>
        <dbReference type="Proteomes" id="UP000265000"/>
    </source>
</evidence>
<name>A0A3Q2P1F9_FUNHE</name>
<reference evidence="1" key="1">
    <citation type="submission" date="2025-08" db="UniProtKB">
        <authorList>
            <consortium name="Ensembl"/>
        </authorList>
    </citation>
    <scope>IDENTIFICATION</scope>
</reference>
<protein>
    <submittedName>
        <fullName evidence="1">Uncharacterized protein</fullName>
    </submittedName>
</protein>